<comment type="caution">
    <text evidence="7">Lacks conserved residue(s) required for the propagation of feature annotation.</text>
</comment>
<name>A0A2P7NZE9_9PROT</name>
<dbReference type="Gene3D" id="1.10.287.1260">
    <property type="match status" value="1"/>
</dbReference>
<evidence type="ECO:0000256" key="7">
    <source>
        <dbReference type="RuleBase" id="RU369025"/>
    </source>
</evidence>
<dbReference type="InterPro" id="IPR045275">
    <property type="entry name" value="MscS_archaea/bacteria_type"/>
</dbReference>
<dbReference type="PROSITE" id="PS50914">
    <property type="entry name" value="BON"/>
    <property type="match status" value="1"/>
</dbReference>
<keyword evidence="7" id="KW-0813">Transport</keyword>
<dbReference type="Pfam" id="PF00924">
    <property type="entry name" value="MS_channel_2nd"/>
    <property type="match status" value="1"/>
</dbReference>
<dbReference type="RefSeq" id="WP_106705421.1">
    <property type="nucleotide sequence ID" value="NZ_PXXU01000002.1"/>
</dbReference>
<dbReference type="OrthoDB" id="9793781at2"/>
<dbReference type="PANTHER" id="PTHR30221:SF1">
    <property type="entry name" value="SMALL-CONDUCTANCE MECHANOSENSITIVE CHANNEL"/>
    <property type="match status" value="1"/>
</dbReference>
<proteinExistence type="inferred from homology"/>
<keyword evidence="7" id="KW-0406">Ion transport</keyword>
<dbReference type="AlphaFoldDB" id="A0A2P7NZE9"/>
<dbReference type="Pfam" id="PF04972">
    <property type="entry name" value="BON"/>
    <property type="match status" value="1"/>
</dbReference>
<keyword evidence="7" id="KW-0407">Ion channel</keyword>
<evidence type="ECO:0000256" key="5">
    <source>
        <dbReference type="ARBA" id="ARBA00022989"/>
    </source>
</evidence>
<dbReference type="SUPFAM" id="SSF82861">
    <property type="entry name" value="Mechanosensitive channel protein MscS (YggB), transmembrane region"/>
    <property type="match status" value="1"/>
</dbReference>
<reference evidence="11 12" key="1">
    <citation type="submission" date="2018-03" db="EMBL/GenBank/DDBJ databases">
        <title>Draft genome of Nitrosomonas supralitoralis APG5.</title>
        <authorList>
            <person name="Urakawa H."/>
            <person name="Lopez J.V."/>
        </authorList>
    </citation>
    <scope>NUCLEOTIDE SEQUENCE [LARGE SCALE GENOMIC DNA]</scope>
    <source>
        <strain evidence="11 12">APG5</strain>
    </source>
</reference>
<dbReference type="InterPro" id="IPR011066">
    <property type="entry name" value="MscS_channel_C_sf"/>
</dbReference>
<dbReference type="InterPro" id="IPR010920">
    <property type="entry name" value="LSM_dom_sf"/>
</dbReference>
<dbReference type="SUPFAM" id="SSF82689">
    <property type="entry name" value="Mechanosensitive channel protein MscS (YggB), C-terminal domain"/>
    <property type="match status" value="1"/>
</dbReference>
<dbReference type="InterPro" id="IPR006685">
    <property type="entry name" value="MscS_channel_2nd"/>
</dbReference>
<evidence type="ECO:0000259" key="10">
    <source>
        <dbReference type="PROSITE" id="PS50914"/>
    </source>
</evidence>
<gene>
    <name evidence="11" type="ORF">C7H79_00950</name>
</gene>
<keyword evidence="4 7" id="KW-0812">Transmembrane</keyword>
<accession>A0A2P7NZE9</accession>
<feature type="signal peptide" evidence="9">
    <location>
        <begin position="1"/>
        <end position="21"/>
    </location>
</feature>
<dbReference type="GO" id="GO:0008381">
    <property type="term" value="F:mechanosensitive monoatomic ion channel activity"/>
    <property type="evidence" value="ECO:0007669"/>
    <property type="project" value="InterPro"/>
</dbReference>
<organism evidence="11 12">
    <name type="scientific">Nitrosomonas supralitoralis</name>
    <dbReference type="NCBI Taxonomy" id="2116706"/>
    <lineage>
        <taxon>Bacteria</taxon>
        <taxon>Pseudomonadati</taxon>
        <taxon>Pseudomonadota</taxon>
        <taxon>Betaproteobacteria</taxon>
        <taxon>Nitrosomonadales</taxon>
        <taxon>Nitrosomonadaceae</taxon>
        <taxon>Nitrosomonas</taxon>
    </lineage>
</organism>
<keyword evidence="6 7" id="KW-0472">Membrane</keyword>
<keyword evidence="7" id="KW-0997">Cell inner membrane</keyword>
<keyword evidence="3" id="KW-1003">Cell membrane</keyword>
<feature type="chain" id="PRO_5015167380" description="Small-conductance mechanosensitive channel" evidence="9">
    <location>
        <begin position="22"/>
        <end position="460"/>
    </location>
</feature>
<dbReference type="InterPro" id="IPR023408">
    <property type="entry name" value="MscS_beta-dom_sf"/>
</dbReference>
<dbReference type="InterPro" id="IPR011014">
    <property type="entry name" value="MscS_channel_TM-2"/>
</dbReference>
<evidence type="ECO:0000256" key="1">
    <source>
        <dbReference type="ARBA" id="ARBA00004651"/>
    </source>
</evidence>
<dbReference type="GO" id="GO:0005886">
    <property type="term" value="C:plasma membrane"/>
    <property type="evidence" value="ECO:0007669"/>
    <property type="project" value="UniProtKB-SubCell"/>
</dbReference>
<comment type="subunit">
    <text evidence="7">Homoheptamer.</text>
</comment>
<dbReference type="Gene3D" id="2.30.30.60">
    <property type="match status" value="1"/>
</dbReference>
<feature type="compositionally biased region" description="Polar residues" evidence="8">
    <location>
        <begin position="443"/>
        <end position="454"/>
    </location>
</feature>
<dbReference type="InterPro" id="IPR049278">
    <property type="entry name" value="MS_channel_C"/>
</dbReference>
<evidence type="ECO:0000256" key="2">
    <source>
        <dbReference type="ARBA" id="ARBA00008017"/>
    </source>
</evidence>
<feature type="domain" description="BON" evidence="10">
    <location>
        <begin position="52"/>
        <end position="118"/>
    </location>
</feature>
<feature type="transmembrane region" description="Helical" evidence="7">
    <location>
        <begin position="207"/>
        <end position="226"/>
    </location>
</feature>
<evidence type="ECO:0000313" key="12">
    <source>
        <dbReference type="Proteomes" id="UP000241912"/>
    </source>
</evidence>
<sequence>MHKLLTISVICTLLISISVYADQISDLITGETTPESAPKTEKVIEVNSSVHDDKKIQKRLEKIFSELENLQSIKVMVSNGIVTLRGDVSTSSTKNKALQLSQQVAGVVEVENELKVTHHLKTRLEDTWKKFSGTANELIASLPLVLLAILVFVLSWMLGGWISGRRNFFRKIASNPFIANLLGQVTHLLFILMGLIIALSLLDLTAILGTLLGAAGIVGLAVGFAVRDTVENYLASILLSLRNPFEVNDLVNIDGNEGHVVRLTTRATILISQDGNHIRIPNSTVFKAVIINFTRNVERRFQFDVGIDTEQNLLEAQALALQTLGSVKGILSEPKPLVTIEELGDSSIKLRIYGWIDQTNFSFLKVRSEAIRQTKQAFDQANIIMPEPIYQVRVLNETNNLLKQESRTRQNYTPRTDSQINVPVHEVTDTSTDNEIEKKVAEEQSQSDTENLLNKKSALE</sequence>
<dbReference type="Gene3D" id="3.30.1340.30">
    <property type="match status" value="1"/>
</dbReference>
<keyword evidence="9" id="KW-0732">Signal</keyword>
<dbReference type="PANTHER" id="PTHR30221">
    <property type="entry name" value="SMALL-CONDUCTANCE MECHANOSENSITIVE CHANNEL"/>
    <property type="match status" value="1"/>
</dbReference>
<dbReference type="Gene3D" id="3.30.70.100">
    <property type="match status" value="1"/>
</dbReference>
<comment type="subcellular location">
    <subcellularLocation>
        <location evidence="7">Cell inner membrane</location>
        <topology evidence="7">Multi-pass membrane protein</topology>
    </subcellularLocation>
    <subcellularLocation>
        <location evidence="1">Cell membrane</location>
        <topology evidence="1">Multi-pass membrane protein</topology>
    </subcellularLocation>
</comment>
<dbReference type="Proteomes" id="UP000241912">
    <property type="component" value="Unassembled WGS sequence"/>
</dbReference>
<feature type="transmembrane region" description="Helical" evidence="7">
    <location>
        <begin position="138"/>
        <end position="158"/>
    </location>
</feature>
<comment type="caution">
    <text evidence="11">The sequence shown here is derived from an EMBL/GenBank/DDBJ whole genome shotgun (WGS) entry which is preliminary data.</text>
</comment>
<comment type="function">
    <text evidence="7">Mechanosensitive channel that participates in the regulation of osmotic pressure changes within the cell, opening in response to stretch forces in the membrane lipid bilayer, without the need for other proteins. Contributes to normal resistance to hypoosmotic shock. Forms an ion channel of 1.0 nanosiemens conductance with a slight preference for anions.</text>
</comment>
<evidence type="ECO:0000256" key="3">
    <source>
        <dbReference type="ARBA" id="ARBA00022475"/>
    </source>
</evidence>
<keyword evidence="5 7" id="KW-1133">Transmembrane helix</keyword>
<feature type="transmembrane region" description="Helical" evidence="7">
    <location>
        <begin position="178"/>
        <end position="201"/>
    </location>
</feature>
<evidence type="ECO:0000256" key="8">
    <source>
        <dbReference type="SAM" id="MobiDB-lite"/>
    </source>
</evidence>
<comment type="similarity">
    <text evidence="2 7">Belongs to the MscS (TC 1.A.23) family.</text>
</comment>
<keyword evidence="12" id="KW-1185">Reference proteome</keyword>
<dbReference type="Pfam" id="PF21082">
    <property type="entry name" value="MS_channel_3rd"/>
    <property type="match status" value="1"/>
</dbReference>
<evidence type="ECO:0000256" key="6">
    <source>
        <dbReference type="ARBA" id="ARBA00023136"/>
    </source>
</evidence>
<dbReference type="SUPFAM" id="SSF50182">
    <property type="entry name" value="Sm-like ribonucleoproteins"/>
    <property type="match status" value="1"/>
</dbReference>
<dbReference type="EMBL" id="PXXU01000002">
    <property type="protein sequence ID" value="PSJ18824.1"/>
    <property type="molecule type" value="Genomic_DNA"/>
</dbReference>
<protein>
    <recommendedName>
        <fullName evidence="7">Small-conductance mechanosensitive channel</fullName>
    </recommendedName>
</protein>
<feature type="region of interest" description="Disordered" evidence="8">
    <location>
        <begin position="439"/>
        <end position="460"/>
    </location>
</feature>
<evidence type="ECO:0000313" key="11">
    <source>
        <dbReference type="EMBL" id="PSJ18824.1"/>
    </source>
</evidence>
<dbReference type="InterPro" id="IPR007055">
    <property type="entry name" value="BON_dom"/>
</dbReference>
<evidence type="ECO:0000256" key="9">
    <source>
        <dbReference type="SAM" id="SignalP"/>
    </source>
</evidence>
<evidence type="ECO:0000256" key="4">
    <source>
        <dbReference type="ARBA" id="ARBA00022692"/>
    </source>
</evidence>